<comment type="caution">
    <text evidence="2">The sequence shown here is derived from an EMBL/GenBank/DDBJ whole genome shotgun (WGS) entry which is preliminary data.</text>
</comment>
<sequence length="535" mass="62338">MMSIHEFIPEDCQGYINGHQCDFRTCPYIHSAARREEVLQQLVRQGKIRRKYVPINDPLPMKLQRNWRHDCEKEFNKGKKFSLVEECKAGYLQKCSSDGHLNYLKELTKSSILEQKNFMSKSKGDILTPPFSKNVQQKHKSNHVQQPHLAAQATNKLIPESRALCSQTSSSKSEISNLKAFSKTSASVQINCEFNEDKQSNLDEFRKLREDLSNWDPERLKWINNLSLEKRNAYLGDLLKNKNNKPKRSNHEAKPMLAAESKSLKNGKFHLFTNLPAEIRNQIWEYAKLNSTSTCHILLDIKQEPGDKISISNGKLKIVPNPILDARFRYLYHVPGMYGACKESRSFVKNLYGNPKMVAFNQSTQQPYPSGKGTCILNFEQDRVFFISCGSFSQLPEFVKFMRREERNQIKHLAIPFRDYFHENITVIRSLVHFPNLQTLDLVLGEDKEDLKRIGNKFDYSDFLRKSLQEQHMIEDGEYLVGEEQENNERKKRRKWSIPRVKTVFVSKTLARAWKIDGFRWETTSKSIPPRLIEV</sequence>
<feature type="domain" description="2EXR" evidence="1">
    <location>
        <begin position="269"/>
        <end position="383"/>
    </location>
</feature>
<dbReference type="InterPro" id="IPR045518">
    <property type="entry name" value="2EXR"/>
</dbReference>
<dbReference type="Pfam" id="PF20150">
    <property type="entry name" value="2EXR"/>
    <property type="match status" value="1"/>
</dbReference>
<name>A0A0B1P4K0_UNCNE</name>
<reference evidence="2 3" key="1">
    <citation type="journal article" date="2014" name="BMC Genomics">
        <title>Adaptive genomic structural variation in the grape powdery mildew pathogen, Erysiphe necator.</title>
        <authorList>
            <person name="Jones L."/>
            <person name="Riaz S."/>
            <person name="Morales-Cruz A."/>
            <person name="Amrine K.C."/>
            <person name="McGuire B."/>
            <person name="Gubler W.D."/>
            <person name="Walker M.A."/>
            <person name="Cantu D."/>
        </authorList>
    </citation>
    <scope>NUCLEOTIDE SEQUENCE [LARGE SCALE GENOMIC DNA]</scope>
    <source>
        <strain evidence="3">c</strain>
    </source>
</reference>
<dbReference type="HOGENOM" id="CLU_509203_0_0_1"/>
<dbReference type="AlphaFoldDB" id="A0A0B1P4K0"/>
<dbReference type="EMBL" id="JNVN01002550">
    <property type="protein sequence ID" value="KHJ31826.1"/>
    <property type="molecule type" value="Genomic_DNA"/>
</dbReference>
<dbReference type="Proteomes" id="UP000030854">
    <property type="component" value="Unassembled WGS sequence"/>
</dbReference>
<dbReference type="STRING" id="52586.A0A0B1P4K0"/>
<proteinExistence type="predicted"/>
<protein>
    <recommendedName>
        <fullName evidence="1">2EXR domain-containing protein</fullName>
    </recommendedName>
</protein>
<dbReference type="PANTHER" id="PTHR35910:SF6">
    <property type="entry name" value="2EXR DOMAIN-CONTAINING PROTEIN"/>
    <property type="match status" value="1"/>
</dbReference>
<accession>A0A0B1P4K0</accession>
<organism evidence="2 3">
    <name type="scientific">Uncinula necator</name>
    <name type="common">Grape powdery mildew</name>
    <dbReference type="NCBI Taxonomy" id="52586"/>
    <lineage>
        <taxon>Eukaryota</taxon>
        <taxon>Fungi</taxon>
        <taxon>Dikarya</taxon>
        <taxon>Ascomycota</taxon>
        <taxon>Pezizomycotina</taxon>
        <taxon>Leotiomycetes</taxon>
        <taxon>Erysiphales</taxon>
        <taxon>Erysiphaceae</taxon>
        <taxon>Erysiphe</taxon>
    </lineage>
</organism>
<evidence type="ECO:0000313" key="2">
    <source>
        <dbReference type="EMBL" id="KHJ31826.1"/>
    </source>
</evidence>
<keyword evidence="3" id="KW-1185">Reference proteome</keyword>
<evidence type="ECO:0000259" key="1">
    <source>
        <dbReference type="Pfam" id="PF20150"/>
    </source>
</evidence>
<dbReference type="PANTHER" id="PTHR35910">
    <property type="entry name" value="2EXR DOMAIN-CONTAINING PROTEIN"/>
    <property type="match status" value="1"/>
</dbReference>
<gene>
    <name evidence="2" type="ORF">EV44_g1357</name>
</gene>
<evidence type="ECO:0000313" key="3">
    <source>
        <dbReference type="Proteomes" id="UP000030854"/>
    </source>
</evidence>